<sequence length="314" mass="34106">MRLHLKPVSDQTIVVTGATSGIGLATVRMAVAQGARVVMAARNAQALATLAEGFHHLGRSAVAVPADVANVQDVQRIRDAALEAFGGFDTWVNNAGVSIFGRYEDVPLQDMRRLFETNFWGVVHGSMIALEILRERGGALINLGSEVSDIALPLQGMYSASKHAVKGFTDSLRMEVEAAGYPVSVTLIKPAAIDTPFVPHAANYMDVQPRLPSPLYAPEVVADAILYAAHQPKRDIYVGGAAKAFSASNRMMPRVMDKVSERFMIDQQRSERPVAHPTQATLYHPGGGLREMRGDSRPVHHRSLYTRLTTSIGR</sequence>
<dbReference type="PRINTS" id="PR00081">
    <property type="entry name" value="GDHRDH"/>
</dbReference>
<dbReference type="NCBIfam" id="NF005495">
    <property type="entry name" value="PRK07109.1"/>
    <property type="match status" value="1"/>
</dbReference>
<evidence type="ECO:0000256" key="4">
    <source>
        <dbReference type="SAM" id="MobiDB-lite"/>
    </source>
</evidence>
<dbReference type="SUPFAM" id="SSF51735">
    <property type="entry name" value="NAD(P)-binding Rossmann-fold domains"/>
    <property type="match status" value="1"/>
</dbReference>
<dbReference type="CDD" id="cd05360">
    <property type="entry name" value="SDR_c3"/>
    <property type="match status" value="1"/>
</dbReference>
<dbReference type="PANTHER" id="PTHR43391:SF82">
    <property type="entry name" value="OXIDOREDUCTASE SADH-RELATED"/>
    <property type="match status" value="1"/>
</dbReference>
<evidence type="ECO:0000256" key="2">
    <source>
        <dbReference type="ARBA" id="ARBA00023002"/>
    </source>
</evidence>
<evidence type="ECO:0000256" key="1">
    <source>
        <dbReference type="ARBA" id="ARBA00006484"/>
    </source>
</evidence>
<name>A1K6A1_AZOSB</name>
<dbReference type="PROSITE" id="PS00061">
    <property type="entry name" value="ADH_SHORT"/>
    <property type="match status" value="1"/>
</dbReference>
<dbReference type="InterPro" id="IPR036291">
    <property type="entry name" value="NAD(P)-bd_dom_sf"/>
</dbReference>
<keyword evidence="2" id="KW-0560">Oxidoreductase</keyword>
<reference evidence="5 6" key="1">
    <citation type="journal article" date="2006" name="Nat. Biotechnol.">
        <title>Complete genome of the mutualistic, N2-fixing grass endophyte Azoarcus sp. strain BH72.</title>
        <authorList>
            <person name="Krause A."/>
            <person name="Ramakumar A."/>
            <person name="Bartels D."/>
            <person name="Battistoni F."/>
            <person name="Bekel T."/>
            <person name="Boch J."/>
            <person name="Boehm M."/>
            <person name="Friedrich F."/>
            <person name="Hurek T."/>
            <person name="Krause L."/>
            <person name="Linke B."/>
            <person name="McHardy A.C."/>
            <person name="Sarkar A."/>
            <person name="Schneiker S."/>
            <person name="Syed A.A."/>
            <person name="Thauer R."/>
            <person name="Vorhoelter F.-J."/>
            <person name="Weidner S."/>
            <person name="Puehler A."/>
            <person name="Reinhold-Hurek B."/>
            <person name="Kaiser O."/>
            <person name="Goesmann A."/>
        </authorList>
    </citation>
    <scope>NUCLEOTIDE SEQUENCE [LARGE SCALE GENOMIC DNA]</scope>
    <source>
        <strain evidence="5 6">BH72</strain>
    </source>
</reference>
<dbReference type="KEGG" id="aoa:dqs_1889"/>
<dbReference type="eggNOG" id="COG4221">
    <property type="taxonomic scope" value="Bacteria"/>
</dbReference>
<accession>A1K6A1</accession>
<gene>
    <name evidence="5" type="ordered locus">azo1739</name>
</gene>
<dbReference type="RefSeq" id="WP_011765472.1">
    <property type="nucleotide sequence ID" value="NC_008702.1"/>
</dbReference>
<dbReference type="InterPro" id="IPR020904">
    <property type="entry name" value="Sc_DH/Rdtase_CS"/>
</dbReference>
<dbReference type="Pfam" id="PF00106">
    <property type="entry name" value="adh_short"/>
    <property type="match status" value="1"/>
</dbReference>
<dbReference type="PRINTS" id="PR00080">
    <property type="entry name" value="SDRFAMILY"/>
</dbReference>
<dbReference type="InterPro" id="IPR002347">
    <property type="entry name" value="SDR_fam"/>
</dbReference>
<dbReference type="Proteomes" id="UP000002588">
    <property type="component" value="Chromosome"/>
</dbReference>
<dbReference type="Gene3D" id="3.40.50.720">
    <property type="entry name" value="NAD(P)-binding Rossmann-like Domain"/>
    <property type="match status" value="1"/>
</dbReference>
<proteinExistence type="inferred from homology"/>
<evidence type="ECO:0000256" key="3">
    <source>
        <dbReference type="RuleBase" id="RU000363"/>
    </source>
</evidence>
<keyword evidence="6" id="KW-1185">Reference proteome</keyword>
<feature type="region of interest" description="Disordered" evidence="4">
    <location>
        <begin position="268"/>
        <end position="295"/>
    </location>
</feature>
<dbReference type="KEGG" id="azo:azo1739"/>
<evidence type="ECO:0000313" key="5">
    <source>
        <dbReference type="EMBL" id="CAL94356.1"/>
    </source>
</evidence>
<dbReference type="PANTHER" id="PTHR43391">
    <property type="entry name" value="RETINOL DEHYDROGENASE-RELATED"/>
    <property type="match status" value="1"/>
</dbReference>
<dbReference type="STRING" id="62928.azo1739"/>
<dbReference type="EMBL" id="AM406670">
    <property type="protein sequence ID" value="CAL94356.1"/>
    <property type="molecule type" value="Genomic_DNA"/>
</dbReference>
<comment type="similarity">
    <text evidence="1 3">Belongs to the short-chain dehydrogenases/reductases (SDR) family.</text>
</comment>
<dbReference type="OrthoDB" id="9790266at2"/>
<organism evidence="5 6">
    <name type="scientific">Azoarcus sp. (strain BH72)</name>
    <dbReference type="NCBI Taxonomy" id="418699"/>
    <lineage>
        <taxon>Bacteria</taxon>
        <taxon>Pseudomonadati</taxon>
        <taxon>Pseudomonadota</taxon>
        <taxon>Betaproteobacteria</taxon>
        <taxon>Rhodocyclales</taxon>
        <taxon>Zoogloeaceae</taxon>
        <taxon>Azoarcus</taxon>
    </lineage>
</organism>
<protein>
    <submittedName>
        <fullName evidence="5">Short-chain dehydrogenase family protein</fullName>
    </submittedName>
</protein>
<evidence type="ECO:0000313" key="6">
    <source>
        <dbReference type="Proteomes" id="UP000002588"/>
    </source>
</evidence>
<dbReference type="AlphaFoldDB" id="A1K6A1"/>
<dbReference type="HOGENOM" id="CLU_010194_2_1_4"/>
<dbReference type="GO" id="GO:0016491">
    <property type="term" value="F:oxidoreductase activity"/>
    <property type="evidence" value="ECO:0007669"/>
    <property type="project" value="UniProtKB-KW"/>
</dbReference>